<dbReference type="Pfam" id="PF00563">
    <property type="entry name" value="EAL"/>
    <property type="match status" value="1"/>
</dbReference>
<dbReference type="Proteomes" id="UP000543030">
    <property type="component" value="Unassembled WGS sequence"/>
</dbReference>
<keyword evidence="4 6" id="KW-1133">Transmembrane helix</keyword>
<dbReference type="InterPro" id="IPR003660">
    <property type="entry name" value="HAMP_dom"/>
</dbReference>
<dbReference type="InterPro" id="IPR000160">
    <property type="entry name" value="GGDEF_dom"/>
</dbReference>
<dbReference type="SMART" id="SM00304">
    <property type="entry name" value="HAMP"/>
    <property type="match status" value="1"/>
</dbReference>
<evidence type="ECO:0000259" key="9">
    <source>
        <dbReference type="PROSITE" id="PS50887"/>
    </source>
</evidence>
<dbReference type="Pfam" id="PF00672">
    <property type="entry name" value="HAMP"/>
    <property type="match status" value="1"/>
</dbReference>
<dbReference type="InterPro" id="IPR029787">
    <property type="entry name" value="Nucleotide_cyclase"/>
</dbReference>
<dbReference type="InterPro" id="IPR043128">
    <property type="entry name" value="Rev_trsase/Diguanyl_cyclase"/>
</dbReference>
<dbReference type="SUPFAM" id="SSF158472">
    <property type="entry name" value="HAMP domain-like"/>
    <property type="match status" value="1"/>
</dbReference>
<feature type="domain" description="EAL" evidence="7">
    <location>
        <begin position="594"/>
        <end position="845"/>
    </location>
</feature>
<dbReference type="PROSITE" id="PS50883">
    <property type="entry name" value="EAL"/>
    <property type="match status" value="1"/>
</dbReference>
<comment type="caution">
    <text evidence="10">The sequence shown here is derived from an EMBL/GenBank/DDBJ whole genome shotgun (WGS) entry which is preliminary data.</text>
</comment>
<dbReference type="CDD" id="cd12913">
    <property type="entry name" value="PDC1_MCP_like"/>
    <property type="match status" value="1"/>
</dbReference>
<dbReference type="Gene3D" id="3.20.20.450">
    <property type="entry name" value="EAL domain"/>
    <property type="match status" value="1"/>
</dbReference>
<feature type="domain" description="HAMP" evidence="8">
    <location>
        <begin position="371"/>
        <end position="424"/>
    </location>
</feature>
<name>A0A840R9W5_9NEIS</name>
<comment type="subcellular location">
    <subcellularLocation>
        <location evidence="1">Cell membrane</location>
        <topology evidence="1">Multi-pass membrane protein</topology>
    </subcellularLocation>
</comment>
<dbReference type="CDD" id="cd06225">
    <property type="entry name" value="HAMP"/>
    <property type="match status" value="1"/>
</dbReference>
<organism evidence="10 11">
    <name type="scientific">Silvimonas terrae</name>
    <dbReference type="NCBI Taxonomy" id="300266"/>
    <lineage>
        <taxon>Bacteria</taxon>
        <taxon>Pseudomonadati</taxon>
        <taxon>Pseudomonadota</taxon>
        <taxon>Betaproteobacteria</taxon>
        <taxon>Neisseriales</taxon>
        <taxon>Chitinibacteraceae</taxon>
        <taxon>Silvimonas</taxon>
    </lineage>
</organism>
<dbReference type="EMBL" id="JACHHN010000001">
    <property type="protein sequence ID" value="MBB5189394.1"/>
    <property type="molecule type" value="Genomic_DNA"/>
</dbReference>
<dbReference type="InterPro" id="IPR035919">
    <property type="entry name" value="EAL_sf"/>
</dbReference>
<dbReference type="CDD" id="cd01949">
    <property type="entry name" value="GGDEF"/>
    <property type="match status" value="1"/>
</dbReference>
<keyword evidence="11" id="KW-1185">Reference proteome</keyword>
<protein>
    <submittedName>
        <fullName evidence="10">Diguanylate cyclase (GGDEF)-like protein</fullName>
    </submittedName>
</protein>
<evidence type="ECO:0000256" key="4">
    <source>
        <dbReference type="ARBA" id="ARBA00022989"/>
    </source>
</evidence>
<dbReference type="NCBIfam" id="TIGR00254">
    <property type="entry name" value="GGDEF"/>
    <property type="match status" value="1"/>
</dbReference>
<keyword evidence="2" id="KW-1003">Cell membrane</keyword>
<dbReference type="GO" id="GO:0007165">
    <property type="term" value="P:signal transduction"/>
    <property type="evidence" value="ECO:0007669"/>
    <property type="project" value="InterPro"/>
</dbReference>
<sequence length="845" mass="92415">MSQPERSGAKPGRFSIPLRLAITLPVALILIASVGFQEITQHDNSARLIDTTSIRLLDALTVTTRNRLTNFLEVPFAAQQALGDAIVRYKLYTPGNMEPVYRHIVGTFRDLYQDQPQISVMSFGGSHGDFAGVRRKDNHYNLMLSDASTQGQLLIYKENAPGATAASFPGYDPRTRPWYAPFAQSGKAGWSDIYANYDEFAEVTISAASPVKVAGQLIGVVDADIKLSDLNRFLRDESLRGSGSIAITDAQGVLIAQSGDSPVLSDGHGGIARGQRLSLAQSDDPVLRVAAAWVAQTPQDQSVSFHDTLDGKAYSGRVTPFFDQRGLRWRIVTLVPDSDLVGDIRASTRRAGILLAGLAITGLLLCLWVIGWVTRPIHRTAQAANRLAQGDWLAKINTRSPIRETATLVKAFNTMARQVDLAFNTMRDQLRLDGLTQLLTRQGLLEEVNWPEPRPAILCLIGLDGFRSINDNLGYDTSSRLLQAVAERMRNHLPCLALLARIGGDEFAVICMDPTMPADEAGAQVLALFATPFTSGDDEVMVSASVGVVEGLLSSDHLPEWLRNASVAMGEAKRRARMSSVVFEPAMLERLREVSRLTSDLRQALDQNQFLVHYQPVVNMADGQISGLEALVRWQSPTRGLVPPAMFIPIAENSDLILALGDWVLRTATRDIAGRLDTLPADFELHVNVSARQLIQSDFIATLRHALQESGLPPGHLTLELTESVLIEQGGQTVERLRQIRNLGVKIAIDDFGTGYSSLSYLGTLPFDCLKIDKSFVDNICVSPQDTAVVAAVLHMARGFGVTAVAEGVETEDQARRLREMGCSHAQGYWFGRPVPLADIRWPGQ</sequence>
<evidence type="ECO:0000256" key="1">
    <source>
        <dbReference type="ARBA" id="ARBA00004651"/>
    </source>
</evidence>
<evidence type="ECO:0000256" key="2">
    <source>
        <dbReference type="ARBA" id="ARBA00022475"/>
    </source>
</evidence>
<keyword evidence="3 6" id="KW-0812">Transmembrane</keyword>
<dbReference type="InterPro" id="IPR050706">
    <property type="entry name" value="Cyclic-di-GMP_PDE-like"/>
</dbReference>
<feature type="transmembrane region" description="Helical" evidence="6">
    <location>
        <begin position="353"/>
        <end position="373"/>
    </location>
</feature>
<reference evidence="10 11" key="1">
    <citation type="submission" date="2020-08" db="EMBL/GenBank/DDBJ databases">
        <title>Genomic Encyclopedia of Type Strains, Phase IV (KMG-IV): sequencing the most valuable type-strain genomes for metagenomic binning, comparative biology and taxonomic classification.</title>
        <authorList>
            <person name="Goeker M."/>
        </authorList>
    </citation>
    <scope>NUCLEOTIDE SEQUENCE [LARGE SCALE GENOMIC DNA]</scope>
    <source>
        <strain evidence="10 11">DSM 18233</strain>
    </source>
</reference>
<feature type="transmembrane region" description="Helical" evidence="6">
    <location>
        <begin position="16"/>
        <end position="36"/>
    </location>
</feature>
<dbReference type="AlphaFoldDB" id="A0A840R9W5"/>
<dbReference type="Gene3D" id="3.30.70.270">
    <property type="match status" value="1"/>
</dbReference>
<dbReference type="PANTHER" id="PTHR33121">
    <property type="entry name" value="CYCLIC DI-GMP PHOSPHODIESTERASE PDEF"/>
    <property type="match status" value="1"/>
</dbReference>
<dbReference type="Pfam" id="PF02743">
    <property type="entry name" value="dCache_1"/>
    <property type="match status" value="1"/>
</dbReference>
<dbReference type="SUPFAM" id="SSF141868">
    <property type="entry name" value="EAL domain-like"/>
    <property type="match status" value="1"/>
</dbReference>
<dbReference type="SUPFAM" id="SSF55073">
    <property type="entry name" value="Nucleotide cyclase"/>
    <property type="match status" value="1"/>
</dbReference>
<evidence type="ECO:0000256" key="6">
    <source>
        <dbReference type="SAM" id="Phobius"/>
    </source>
</evidence>
<dbReference type="PANTHER" id="PTHR33121:SF70">
    <property type="entry name" value="SIGNALING PROTEIN YKOW"/>
    <property type="match status" value="1"/>
</dbReference>
<evidence type="ECO:0000313" key="11">
    <source>
        <dbReference type="Proteomes" id="UP000543030"/>
    </source>
</evidence>
<dbReference type="Gene3D" id="3.30.450.20">
    <property type="entry name" value="PAS domain"/>
    <property type="match status" value="2"/>
</dbReference>
<evidence type="ECO:0000256" key="5">
    <source>
        <dbReference type="ARBA" id="ARBA00023136"/>
    </source>
</evidence>
<dbReference type="GO" id="GO:0005886">
    <property type="term" value="C:plasma membrane"/>
    <property type="evidence" value="ECO:0007669"/>
    <property type="project" value="UniProtKB-SubCell"/>
</dbReference>
<dbReference type="CDD" id="cd01948">
    <property type="entry name" value="EAL"/>
    <property type="match status" value="1"/>
</dbReference>
<evidence type="ECO:0000259" key="8">
    <source>
        <dbReference type="PROSITE" id="PS50885"/>
    </source>
</evidence>
<dbReference type="FunFam" id="3.20.20.450:FF:000001">
    <property type="entry name" value="Cyclic di-GMP phosphodiesterase yahA"/>
    <property type="match status" value="1"/>
</dbReference>
<evidence type="ECO:0000313" key="10">
    <source>
        <dbReference type="EMBL" id="MBB5189394.1"/>
    </source>
</evidence>
<dbReference type="InterPro" id="IPR033479">
    <property type="entry name" value="dCache_1"/>
</dbReference>
<gene>
    <name evidence="10" type="ORF">HNQ50_000104</name>
</gene>
<proteinExistence type="predicted"/>
<dbReference type="PROSITE" id="PS50887">
    <property type="entry name" value="GGDEF"/>
    <property type="match status" value="1"/>
</dbReference>
<evidence type="ECO:0000256" key="3">
    <source>
        <dbReference type="ARBA" id="ARBA00022692"/>
    </source>
</evidence>
<dbReference type="RefSeq" id="WP_184096468.1">
    <property type="nucleotide sequence ID" value="NZ_JACHHN010000001.1"/>
</dbReference>
<accession>A0A840R9W5</accession>
<dbReference type="InterPro" id="IPR001633">
    <property type="entry name" value="EAL_dom"/>
</dbReference>
<evidence type="ECO:0000259" key="7">
    <source>
        <dbReference type="PROSITE" id="PS50883"/>
    </source>
</evidence>
<feature type="domain" description="GGDEF" evidence="9">
    <location>
        <begin position="454"/>
        <end position="585"/>
    </location>
</feature>
<dbReference type="SMART" id="SM00267">
    <property type="entry name" value="GGDEF"/>
    <property type="match status" value="1"/>
</dbReference>
<dbReference type="PROSITE" id="PS50885">
    <property type="entry name" value="HAMP"/>
    <property type="match status" value="1"/>
</dbReference>
<dbReference type="Gene3D" id="6.10.340.10">
    <property type="match status" value="1"/>
</dbReference>
<dbReference type="GO" id="GO:0071111">
    <property type="term" value="F:cyclic-guanylate-specific phosphodiesterase activity"/>
    <property type="evidence" value="ECO:0007669"/>
    <property type="project" value="InterPro"/>
</dbReference>
<dbReference type="Pfam" id="PF00990">
    <property type="entry name" value="GGDEF"/>
    <property type="match status" value="1"/>
</dbReference>
<keyword evidence="5 6" id="KW-0472">Membrane</keyword>
<dbReference type="SMART" id="SM00052">
    <property type="entry name" value="EAL"/>
    <property type="match status" value="1"/>
</dbReference>